<comment type="caution">
    <text evidence="4">The sequence shown here is derived from an EMBL/GenBank/DDBJ whole genome shotgun (WGS) entry which is preliminary data.</text>
</comment>
<name>A0ABQ7H6Z1_DUNSA</name>
<organism evidence="4 5">
    <name type="scientific">Dunaliella salina</name>
    <name type="common">Green alga</name>
    <name type="synonym">Protococcus salinus</name>
    <dbReference type="NCBI Taxonomy" id="3046"/>
    <lineage>
        <taxon>Eukaryota</taxon>
        <taxon>Viridiplantae</taxon>
        <taxon>Chlorophyta</taxon>
        <taxon>core chlorophytes</taxon>
        <taxon>Chlorophyceae</taxon>
        <taxon>CS clade</taxon>
        <taxon>Chlamydomonadales</taxon>
        <taxon>Dunaliellaceae</taxon>
        <taxon>Dunaliella</taxon>
    </lineage>
</organism>
<protein>
    <submittedName>
        <fullName evidence="4">Pyridoxamine 5'-phosphate oxidase-domain-containing protein</fullName>
    </submittedName>
</protein>
<proteinExistence type="predicted"/>
<keyword evidence="2" id="KW-0732">Signal</keyword>
<feature type="transmembrane region" description="Helical" evidence="1">
    <location>
        <begin position="216"/>
        <end position="241"/>
    </location>
</feature>
<keyword evidence="1" id="KW-0812">Transmembrane</keyword>
<evidence type="ECO:0000256" key="1">
    <source>
        <dbReference type="SAM" id="Phobius"/>
    </source>
</evidence>
<evidence type="ECO:0000313" key="4">
    <source>
        <dbReference type="EMBL" id="KAF5842623.1"/>
    </source>
</evidence>
<keyword evidence="1" id="KW-0472">Membrane</keyword>
<feature type="chain" id="PRO_5046619079" evidence="2">
    <location>
        <begin position="20"/>
        <end position="256"/>
    </location>
</feature>
<dbReference type="PANTHER" id="PTHR13343">
    <property type="entry name" value="CREG1 PROTEIN"/>
    <property type="match status" value="1"/>
</dbReference>
<dbReference type="SUPFAM" id="SSF50475">
    <property type="entry name" value="FMN-binding split barrel"/>
    <property type="match status" value="1"/>
</dbReference>
<dbReference type="EMBL" id="MU069458">
    <property type="protein sequence ID" value="KAF5842623.1"/>
    <property type="molecule type" value="Genomic_DNA"/>
</dbReference>
<keyword evidence="5" id="KW-1185">Reference proteome</keyword>
<dbReference type="InterPro" id="IPR012349">
    <property type="entry name" value="Split_barrel_FMN-bd"/>
</dbReference>
<accession>A0ABQ7H6Z1</accession>
<evidence type="ECO:0000259" key="3">
    <source>
        <dbReference type="Pfam" id="PF13883"/>
    </source>
</evidence>
<dbReference type="Pfam" id="PF13883">
    <property type="entry name" value="CREG_beta-barrel"/>
    <property type="match status" value="1"/>
</dbReference>
<gene>
    <name evidence="4" type="ORF">DUNSADRAFT_6093</name>
</gene>
<dbReference type="PANTHER" id="PTHR13343:SF17">
    <property type="entry name" value="CELLULAR REPRESSOR OF E1A-STIMULATED GENES, ISOFORM A"/>
    <property type="match status" value="1"/>
</dbReference>
<feature type="domain" description="CREG-like beta-barrel" evidence="3">
    <location>
        <begin position="25"/>
        <end position="186"/>
    </location>
</feature>
<evidence type="ECO:0000313" key="5">
    <source>
        <dbReference type="Proteomes" id="UP000815325"/>
    </source>
</evidence>
<dbReference type="InterPro" id="IPR055343">
    <property type="entry name" value="CREG_beta-barrel"/>
</dbReference>
<dbReference type="Gene3D" id="2.30.110.10">
    <property type="entry name" value="Electron Transport, Fmn-binding Protein, Chain A"/>
    <property type="match status" value="1"/>
</dbReference>
<feature type="signal peptide" evidence="2">
    <location>
        <begin position="1"/>
        <end position="19"/>
    </location>
</feature>
<evidence type="ECO:0000256" key="2">
    <source>
        <dbReference type="SAM" id="SignalP"/>
    </source>
</evidence>
<reference evidence="4" key="1">
    <citation type="submission" date="2017-08" db="EMBL/GenBank/DDBJ databases">
        <authorList>
            <person name="Polle J.E."/>
            <person name="Barry K."/>
            <person name="Cushman J."/>
            <person name="Schmutz J."/>
            <person name="Tran D."/>
            <person name="Hathwaick L.T."/>
            <person name="Yim W.C."/>
            <person name="Jenkins J."/>
            <person name="Mckie-Krisberg Z.M."/>
            <person name="Prochnik S."/>
            <person name="Lindquist E."/>
            <person name="Dockter R.B."/>
            <person name="Adam C."/>
            <person name="Molina H."/>
            <person name="Bunkerborg J."/>
            <person name="Jin E."/>
            <person name="Buchheim M."/>
            <person name="Magnuson J."/>
        </authorList>
    </citation>
    <scope>NUCLEOTIDE SEQUENCE</scope>
    <source>
        <strain evidence="4">CCAP 19/18</strain>
    </source>
</reference>
<dbReference type="Proteomes" id="UP000815325">
    <property type="component" value="Unassembled WGS sequence"/>
</dbReference>
<keyword evidence="1" id="KW-1133">Transmembrane helix</keyword>
<sequence>MFWGAFFLQFLLASWTAHADTYTRPDHIQDAAMCRWLAHVVDYGTLATLKDGKPYGGIASYSDGAFDNPTGRLFFYFTPMGELPKNAAVDPQTSLTVTEAQLPDACPEPEEPTCAKVTFMGKFKKVENAEDQELARISMFKRHPMMASWSAISDHEFTLYELQIEEIHLLDYFGGAKQVRPADYFEVQLDTQTGDAPSPSAPQGTGNGNSITMGGIWVGAMAGSACGVSIVALCTLGYIMYIQRDKPYTLASCELK</sequence>